<dbReference type="InterPro" id="IPR036640">
    <property type="entry name" value="ABC1_TM_sf"/>
</dbReference>
<dbReference type="InterPro" id="IPR003593">
    <property type="entry name" value="AAA+_ATPase"/>
</dbReference>
<dbReference type="Gene3D" id="1.20.1560.10">
    <property type="entry name" value="ABC transporter type 1, transmembrane domain"/>
    <property type="match status" value="1"/>
</dbReference>
<feature type="transmembrane region" description="Helical" evidence="7">
    <location>
        <begin position="279"/>
        <end position="296"/>
    </location>
</feature>
<feature type="transmembrane region" description="Helical" evidence="7">
    <location>
        <begin position="256"/>
        <end position="273"/>
    </location>
</feature>
<dbReference type="PANTHER" id="PTHR24221">
    <property type="entry name" value="ATP-BINDING CASSETTE SUB-FAMILY B"/>
    <property type="match status" value="1"/>
</dbReference>
<keyword evidence="3" id="KW-0547">Nucleotide-binding</keyword>
<feature type="transmembrane region" description="Helical" evidence="7">
    <location>
        <begin position="28"/>
        <end position="48"/>
    </location>
</feature>
<dbReference type="Gene3D" id="3.40.50.300">
    <property type="entry name" value="P-loop containing nucleotide triphosphate hydrolases"/>
    <property type="match status" value="1"/>
</dbReference>
<dbReference type="Pfam" id="PF00005">
    <property type="entry name" value="ABC_tran"/>
    <property type="match status" value="1"/>
</dbReference>
<dbReference type="InterPro" id="IPR011527">
    <property type="entry name" value="ABC1_TM_dom"/>
</dbReference>
<keyword evidence="6 7" id="KW-0472">Membrane</keyword>
<keyword evidence="4" id="KW-0067">ATP-binding</keyword>
<evidence type="ECO:0000256" key="3">
    <source>
        <dbReference type="ARBA" id="ARBA00022741"/>
    </source>
</evidence>
<feature type="transmembrane region" description="Helical" evidence="7">
    <location>
        <begin position="172"/>
        <end position="189"/>
    </location>
</feature>
<dbReference type="PROSITE" id="PS00211">
    <property type="entry name" value="ABC_TRANSPORTER_1"/>
    <property type="match status" value="1"/>
</dbReference>
<dbReference type="SUPFAM" id="SSF52540">
    <property type="entry name" value="P-loop containing nucleoside triphosphate hydrolases"/>
    <property type="match status" value="1"/>
</dbReference>
<evidence type="ECO:0000256" key="4">
    <source>
        <dbReference type="ARBA" id="ARBA00022840"/>
    </source>
</evidence>
<dbReference type="PANTHER" id="PTHR24221:SF654">
    <property type="entry name" value="ATP-BINDING CASSETTE SUB-FAMILY B MEMBER 6"/>
    <property type="match status" value="1"/>
</dbReference>
<sequence>MKTGTKNFSWLDVPKAVWYFLEEDKKKFTFYLTALLIAFFYDLVPVYIVGKMVDFFTSYQPGQSLYLFYFYIIFVSVTWVIFGVIRVFLRGSLGAIAVNARARARTWGFERLTEFSLEWHNKENVGNKLQRIFTGADAITRWLRILRADLLRIFANVFGAVAFFLFTDSKFVVVVVGYTLIFLYIELNFNKRILDLSNEFNKLNQKAGGALVESANNMLSIKALGSEKTVAGRVLSKEAMSRDVSISKIHIINFKWILLHVLSAFTLLIFLYFIGTSVIAGVITIGTVLVFFTYFYKLQGYLSDISNLNMELIELKSDLGQMMPIFRETEFIKTGNDKFPKDWQEITLENAGMDYGSGQMGLKDFNLTLKRNTKTGIAGVSGSGKSTLAKIMLGLYALESGEFRIGKKSYYSISHNETLDNITVVLQETELFNLPLRDNITMMRQEDPELLKQAIDISELSEVLSRLPEGLDAMIGEKGYMLSGGERQRLGIARAVYKNAPIALLDEATSSLDSETEGKIMDKLLGEYGRDKTFLIIAHRLGTLRYTDKIAVMDRGTIMEEGTYEELTNNPASLFSRLNREHALPS</sequence>
<gene>
    <name evidence="10" type="ORF">UY01_C0018G0002</name>
</gene>
<evidence type="ECO:0000256" key="1">
    <source>
        <dbReference type="ARBA" id="ARBA00004651"/>
    </source>
</evidence>
<proteinExistence type="predicted"/>
<feature type="transmembrane region" description="Helical" evidence="7">
    <location>
        <begin position="150"/>
        <end position="166"/>
    </location>
</feature>
<comment type="subcellular location">
    <subcellularLocation>
        <location evidence="1">Cell membrane</location>
        <topology evidence="1">Multi-pass membrane protein</topology>
    </subcellularLocation>
</comment>
<dbReference type="AlphaFoldDB" id="A0A0G1T099"/>
<dbReference type="Proteomes" id="UP000034879">
    <property type="component" value="Unassembled WGS sequence"/>
</dbReference>
<keyword evidence="5 7" id="KW-1133">Transmembrane helix</keyword>
<evidence type="ECO:0000256" key="5">
    <source>
        <dbReference type="ARBA" id="ARBA00022989"/>
    </source>
</evidence>
<dbReference type="GO" id="GO:0005886">
    <property type="term" value="C:plasma membrane"/>
    <property type="evidence" value="ECO:0007669"/>
    <property type="project" value="UniProtKB-SubCell"/>
</dbReference>
<evidence type="ECO:0000313" key="10">
    <source>
        <dbReference type="EMBL" id="KKU75246.1"/>
    </source>
</evidence>
<evidence type="ECO:0000256" key="2">
    <source>
        <dbReference type="ARBA" id="ARBA00022692"/>
    </source>
</evidence>
<dbReference type="Pfam" id="PF00664">
    <property type="entry name" value="ABC_membrane"/>
    <property type="match status" value="1"/>
</dbReference>
<reference evidence="10 11" key="1">
    <citation type="journal article" date="2015" name="Nature">
        <title>rRNA introns, odd ribosomes, and small enigmatic genomes across a large radiation of phyla.</title>
        <authorList>
            <person name="Brown C.T."/>
            <person name="Hug L.A."/>
            <person name="Thomas B.C."/>
            <person name="Sharon I."/>
            <person name="Castelle C.J."/>
            <person name="Singh A."/>
            <person name="Wilkins M.J."/>
            <person name="Williams K.H."/>
            <person name="Banfield J.F."/>
        </authorList>
    </citation>
    <scope>NUCLEOTIDE SEQUENCE [LARGE SCALE GENOMIC DNA]</scope>
</reference>
<protein>
    <recommendedName>
        <fullName evidence="12">ABC transporter related protein</fullName>
    </recommendedName>
</protein>
<dbReference type="PROSITE" id="PS50893">
    <property type="entry name" value="ABC_TRANSPORTER_2"/>
    <property type="match status" value="1"/>
</dbReference>
<evidence type="ECO:0008006" key="12">
    <source>
        <dbReference type="Google" id="ProtNLM"/>
    </source>
</evidence>
<dbReference type="PROSITE" id="PS50929">
    <property type="entry name" value="ABC_TM1F"/>
    <property type="match status" value="1"/>
</dbReference>
<evidence type="ECO:0000256" key="7">
    <source>
        <dbReference type="SAM" id="Phobius"/>
    </source>
</evidence>
<dbReference type="CDD" id="cd07346">
    <property type="entry name" value="ABC_6TM_exporters"/>
    <property type="match status" value="1"/>
</dbReference>
<dbReference type="GO" id="GO:0016887">
    <property type="term" value="F:ATP hydrolysis activity"/>
    <property type="evidence" value="ECO:0007669"/>
    <property type="project" value="InterPro"/>
</dbReference>
<comment type="caution">
    <text evidence="10">The sequence shown here is derived from an EMBL/GenBank/DDBJ whole genome shotgun (WGS) entry which is preliminary data.</text>
</comment>
<evidence type="ECO:0000259" key="8">
    <source>
        <dbReference type="PROSITE" id="PS50893"/>
    </source>
</evidence>
<name>A0A0G1T099_9BACT</name>
<accession>A0A0G1T099</accession>
<dbReference type="EMBL" id="LCOJ01000018">
    <property type="protein sequence ID" value="KKU75246.1"/>
    <property type="molecule type" value="Genomic_DNA"/>
</dbReference>
<dbReference type="GO" id="GO:0140359">
    <property type="term" value="F:ABC-type transporter activity"/>
    <property type="evidence" value="ECO:0007669"/>
    <property type="project" value="InterPro"/>
</dbReference>
<dbReference type="GO" id="GO:0005524">
    <property type="term" value="F:ATP binding"/>
    <property type="evidence" value="ECO:0007669"/>
    <property type="project" value="UniProtKB-KW"/>
</dbReference>
<evidence type="ECO:0000259" key="9">
    <source>
        <dbReference type="PROSITE" id="PS50929"/>
    </source>
</evidence>
<dbReference type="GO" id="GO:0034040">
    <property type="term" value="F:ATPase-coupled lipid transmembrane transporter activity"/>
    <property type="evidence" value="ECO:0007669"/>
    <property type="project" value="TreeGrafter"/>
</dbReference>
<dbReference type="InterPro" id="IPR017871">
    <property type="entry name" value="ABC_transporter-like_CS"/>
</dbReference>
<keyword evidence="2 7" id="KW-0812">Transmembrane</keyword>
<feature type="transmembrane region" description="Helical" evidence="7">
    <location>
        <begin position="68"/>
        <end position="89"/>
    </location>
</feature>
<dbReference type="InterPro" id="IPR003439">
    <property type="entry name" value="ABC_transporter-like_ATP-bd"/>
</dbReference>
<feature type="domain" description="ABC transmembrane type-1" evidence="9">
    <location>
        <begin position="34"/>
        <end position="314"/>
    </location>
</feature>
<dbReference type="SUPFAM" id="SSF90123">
    <property type="entry name" value="ABC transporter transmembrane region"/>
    <property type="match status" value="1"/>
</dbReference>
<feature type="domain" description="ABC transporter" evidence="8">
    <location>
        <begin position="346"/>
        <end position="580"/>
    </location>
</feature>
<evidence type="ECO:0000313" key="11">
    <source>
        <dbReference type="Proteomes" id="UP000034879"/>
    </source>
</evidence>
<dbReference type="InterPro" id="IPR039421">
    <property type="entry name" value="Type_1_exporter"/>
</dbReference>
<dbReference type="SMART" id="SM00382">
    <property type="entry name" value="AAA"/>
    <property type="match status" value="1"/>
</dbReference>
<evidence type="ECO:0000256" key="6">
    <source>
        <dbReference type="ARBA" id="ARBA00023136"/>
    </source>
</evidence>
<organism evidence="10 11">
    <name type="scientific">Candidatus Nomurabacteria bacterium GW2011_GWB1_47_6</name>
    <dbReference type="NCBI Taxonomy" id="1618749"/>
    <lineage>
        <taxon>Bacteria</taxon>
        <taxon>Candidatus Nomuraibacteriota</taxon>
    </lineage>
</organism>
<dbReference type="InterPro" id="IPR027417">
    <property type="entry name" value="P-loop_NTPase"/>
</dbReference>